<accession>A0A1I6QMP4</accession>
<dbReference type="InterPro" id="IPR001173">
    <property type="entry name" value="Glyco_trans_2-like"/>
</dbReference>
<evidence type="ECO:0000256" key="1">
    <source>
        <dbReference type="ARBA" id="ARBA00022676"/>
    </source>
</evidence>
<sequence>MTYSENNQITDLSIIIPVYNVEKYIERCFNAISNVYKSNNKIKIEVVFINDGSTDNSLLKLVEFRNSYNYVKIISQPNLGLSEARNTGIKNANGRYLLFLDSDDWIDLDVILKQLTLTFDNKLDFLSFGMRYFFENNDDSFPRPLHPINYNKIHTGIEFLTQGYQPSSSCLFLLNRNFIIDNNLLFTPKISQQDVEFTVRLMLCAHRGYFSELIGYNYFRNFGTISLPQSQEKLEKYLSDAIIVAELIKSNIKNYDIKDKDVIKTIQKNYNSVIWNLLWRFIVKPKEVSYPFKVKCIHELSNKKLYPIKGALKTRFQRITCLFFNVETLLKLFYKFKSH</sequence>
<organism evidence="4 5">
    <name type="scientific">Lutibacter maritimus</name>
    <dbReference type="NCBI Taxonomy" id="593133"/>
    <lineage>
        <taxon>Bacteria</taxon>
        <taxon>Pseudomonadati</taxon>
        <taxon>Bacteroidota</taxon>
        <taxon>Flavobacteriia</taxon>
        <taxon>Flavobacteriales</taxon>
        <taxon>Flavobacteriaceae</taxon>
        <taxon>Lutibacter</taxon>
    </lineage>
</organism>
<dbReference type="CDD" id="cd00761">
    <property type="entry name" value="Glyco_tranf_GTA_type"/>
    <property type="match status" value="1"/>
</dbReference>
<dbReference type="Gene3D" id="3.90.550.10">
    <property type="entry name" value="Spore Coat Polysaccharide Biosynthesis Protein SpsA, Chain A"/>
    <property type="match status" value="1"/>
</dbReference>
<dbReference type="Pfam" id="PF00535">
    <property type="entry name" value="Glycos_transf_2"/>
    <property type="match status" value="1"/>
</dbReference>
<gene>
    <name evidence="4" type="ORF">SAMN04488006_1924</name>
</gene>
<feature type="domain" description="Glycosyltransferase 2-like" evidence="3">
    <location>
        <begin position="13"/>
        <end position="155"/>
    </location>
</feature>
<dbReference type="GO" id="GO:0016758">
    <property type="term" value="F:hexosyltransferase activity"/>
    <property type="evidence" value="ECO:0007669"/>
    <property type="project" value="UniProtKB-ARBA"/>
</dbReference>
<dbReference type="RefSeq" id="WP_090225346.1">
    <property type="nucleotide sequence ID" value="NZ_FOZP01000004.1"/>
</dbReference>
<dbReference type="PANTHER" id="PTHR22916">
    <property type="entry name" value="GLYCOSYLTRANSFERASE"/>
    <property type="match status" value="1"/>
</dbReference>
<evidence type="ECO:0000259" key="3">
    <source>
        <dbReference type="Pfam" id="PF00535"/>
    </source>
</evidence>
<evidence type="ECO:0000313" key="4">
    <source>
        <dbReference type="EMBL" id="SFS53706.1"/>
    </source>
</evidence>
<keyword evidence="5" id="KW-1185">Reference proteome</keyword>
<dbReference type="InterPro" id="IPR029044">
    <property type="entry name" value="Nucleotide-diphossugar_trans"/>
</dbReference>
<dbReference type="OrthoDB" id="396512at2"/>
<dbReference type="SUPFAM" id="SSF53448">
    <property type="entry name" value="Nucleotide-diphospho-sugar transferases"/>
    <property type="match status" value="1"/>
</dbReference>
<keyword evidence="2 4" id="KW-0808">Transferase</keyword>
<dbReference type="PANTHER" id="PTHR22916:SF51">
    <property type="entry name" value="GLYCOSYLTRANSFERASE EPSH-RELATED"/>
    <property type="match status" value="1"/>
</dbReference>
<proteinExistence type="predicted"/>
<protein>
    <submittedName>
        <fullName evidence="4">Glycosyltransferase involved in cell wall bisynthesis</fullName>
    </submittedName>
</protein>
<evidence type="ECO:0000256" key="2">
    <source>
        <dbReference type="ARBA" id="ARBA00022679"/>
    </source>
</evidence>
<dbReference type="AlphaFoldDB" id="A0A1I6QMP4"/>
<dbReference type="STRING" id="593133.SAMN04488006_1924"/>
<dbReference type="Proteomes" id="UP000199312">
    <property type="component" value="Unassembled WGS sequence"/>
</dbReference>
<keyword evidence="1" id="KW-0328">Glycosyltransferase</keyword>
<evidence type="ECO:0000313" key="5">
    <source>
        <dbReference type="Proteomes" id="UP000199312"/>
    </source>
</evidence>
<dbReference type="EMBL" id="FOZP01000004">
    <property type="protein sequence ID" value="SFS53706.1"/>
    <property type="molecule type" value="Genomic_DNA"/>
</dbReference>
<name>A0A1I6QMP4_9FLAO</name>
<reference evidence="5" key="1">
    <citation type="submission" date="2016-10" db="EMBL/GenBank/DDBJ databases">
        <authorList>
            <person name="Varghese N."/>
            <person name="Submissions S."/>
        </authorList>
    </citation>
    <scope>NUCLEOTIDE SEQUENCE [LARGE SCALE GENOMIC DNA]</scope>
    <source>
        <strain evidence="5">DSM 24450</strain>
    </source>
</reference>